<dbReference type="InterPro" id="IPR036938">
    <property type="entry name" value="PAP2/HPO_sf"/>
</dbReference>
<keyword evidence="1" id="KW-1133">Transmembrane helix</keyword>
<evidence type="ECO:0000256" key="1">
    <source>
        <dbReference type="SAM" id="Phobius"/>
    </source>
</evidence>
<name>A0A2U1KXG3_ARTAN</name>
<sequence length="146" mass="16219">MFLSFSVDQYSFPSGHASRVSFIASLICFYEDVDVLLFGSVSVCLIVWASVTSVSRVLLGRHFVFDVVVGGAIGVANAVFVFRYFNCFSGPLEPLASFTQATNHLCIIRTNKLSKLAIQVCLLLGIMDPKVNHFWFCMVLMSEFID</sequence>
<accession>A0A2U1KXG3</accession>
<evidence type="ECO:0000313" key="4">
    <source>
        <dbReference type="Proteomes" id="UP000245207"/>
    </source>
</evidence>
<dbReference type="EMBL" id="PKPP01013072">
    <property type="protein sequence ID" value="PWA41445.1"/>
    <property type="molecule type" value="Genomic_DNA"/>
</dbReference>
<feature type="transmembrane region" description="Helical" evidence="1">
    <location>
        <begin position="63"/>
        <end position="85"/>
    </location>
</feature>
<dbReference type="STRING" id="35608.A0A2U1KXG3"/>
<dbReference type="InterPro" id="IPR000326">
    <property type="entry name" value="PAP2/HPO"/>
</dbReference>
<dbReference type="GO" id="GO:0042392">
    <property type="term" value="F:sphingosine-1-phosphate phosphatase activity"/>
    <property type="evidence" value="ECO:0007669"/>
    <property type="project" value="TreeGrafter"/>
</dbReference>
<comment type="caution">
    <text evidence="3">The sequence shown here is derived from an EMBL/GenBank/DDBJ whole genome shotgun (WGS) entry which is preliminary data.</text>
</comment>
<dbReference type="PANTHER" id="PTHR14969">
    <property type="entry name" value="SPHINGOSINE-1-PHOSPHATE PHOSPHOHYDROLASE"/>
    <property type="match status" value="1"/>
</dbReference>
<dbReference type="Proteomes" id="UP000245207">
    <property type="component" value="Unassembled WGS sequence"/>
</dbReference>
<evidence type="ECO:0000313" key="3">
    <source>
        <dbReference type="EMBL" id="PWA41445.1"/>
    </source>
</evidence>
<dbReference type="PANTHER" id="PTHR14969:SF13">
    <property type="entry name" value="AT30094P"/>
    <property type="match status" value="1"/>
</dbReference>
<feature type="transmembrane region" description="Helical" evidence="1">
    <location>
        <begin position="20"/>
        <end position="51"/>
    </location>
</feature>
<keyword evidence="1" id="KW-0472">Membrane</keyword>
<gene>
    <name evidence="3" type="ORF">CTI12_AA476020</name>
</gene>
<keyword evidence="4" id="KW-1185">Reference proteome</keyword>
<dbReference type="SUPFAM" id="SSF48317">
    <property type="entry name" value="Acid phosphatase/Vanadium-dependent haloperoxidase"/>
    <property type="match status" value="1"/>
</dbReference>
<dbReference type="Pfam" id="PF01569">
    <property type="entry name" value="PAP2"/>
    <property type="match status" value="1"/>
</dbReference>
<evidence type="ECO:0000259" key="2">
    <source>
        <dbReference type="Pfam" id="PF01569"/>
    </source>
</evidence>
<reference evidence="3 4" key="1">
    <citation type="journal article" date="2018" name="Mol. Plant">
        <title>The genome of Artemisia annua provides insight into the evolution of Asteraceae family and artemisinin biosynthesis.</title>
        <authorList>
            <person name="Shen Q."/>
            <person name="Zhang L."/>
            <person name="Liao Z."/>
            <person name="Wang S."/>
            <person name="Yan T."/>
            <person name="Shi P."/>
            <person name="Liu M."/>
            <person name="Fu X."/>
            <person name="Pan Q."/>
            <person name="Wang Y."/>
            <person name="Lv Z."/>
            <person name="Lu X."/>
            <person name="Zhang F."/>
            <person name="Jiang W."/>
            <person name="Ma Y."/>
            <person name="Chen M."/>
            <person name="Hao X."/>
            <person name="Li L."/>
            <person name="Tang Y."/>
            <person name="Lv G."/>
            <person name="Zhou Y."/>
            <person name="Sun X."/>
            <person name="Brodelius P.E."/>
            <person name="Rose J.K.C."/>
            <person name="Tang K."/>
        </authorList>
    </citation>
    <scope>NUCLEOTIDE SEQUENCE [LARGE SCALE GENOMIC DNA]</scope>
    <source>
        <strain evidence="4">cv. Huhao1</strain>
        <tissue evidence="3">Leaf</tissue>
    </source>
</reference>
<organism evidence="3 4">
    <name type="scientific">Artemisia annua</name>
    <name type="common">Sweet wormwood</name>
    <dbReference type="NCBI Taxonomy" id="35608"/>
    <lineage>
        <taxon>Eukaryota</taxon>
        <taxon>Viridiplantae</taxon>
        <taxon>Streptophyta</taxon>
        <taxon>Embryophyta</taxon>
        <taxon>Tracheophyta</taxon>
        <taxon>Spermatophyta</taxon>
        <taxon>Magnoliopsida</taxon>
        <taxon>eudicotyledons</taxon>
        <taxon>Gunneridae</taxon>
        <taxon>Pentapetalae</taxon>
        <taxon>asterids</taxon>
        <taxon>campanulids</taxon>
        <taxon>Asterales</taxon>
        <taxon>Asteraceae</taxon>
        <taxon>Asteroideae</taxon>
        <taxon>Anthemideae</taxon>
        <taxon>Artemisiinae</taxon>
        <taxon>Artemisia</taxon>
    </lineage>
</organism>
<feature type="domain" description="Phosphatidic acid phosphatase type 2/haloperoxidase" evidence="2">
    <location>
        <begin position="9"/>
        <end position="85"/>
    </location>
</feature>
<dbReference type="OrthoDB" id="10266771at2759"/>
<keyword evidence="1" id="KW-0812">Transmembrane</keyword>
<dbReference type="Gene3D" id="1.20.144.10">
    <property type="entry name" value="Phosphatidic acid phosphatase type 2/haloperoxidase"/>
    <property type="match status" value="1"/>
</dbReference>
<dbReference type="AlphaFoldDB" id="A0A2U1KXG3"/>
<proteinExistence type="predicted"/>
<protein>
    <submittedName>
        <fullName evidence="3">Lipid phosphate phosphatase beta</fullName>
    </submittedName>
</protein>